<evidence type="ECO:0000313" key="4">
    <source>
        <dbReference type="RefSeq" id="XP_033535022.1"/>
    </source>
</evidence>
<reference evidence="2 4" key="1">
    <citation type="submission" date="2020-01" db="EMBL/GenBank/DDBJ databases">
        <authorList>
            <consortium name="DOE Joint Genome Institute"/>
            <person name="Haridas S."/>
            <person name="Albert R."/>
            <person name="Binder M."/>
            <person name="Bloem J."/>
            <person name="Labutti K."/>
            <person name="Salamov A."/>
            <person name="Andreopoulos B."/>
            <person name="Baker S.E."/>
            <person name="Barry K."/>
            <person name="Bills G."/>
            <person name="Bluhm B.H."/>
            <person name="Cannon C."/>
            <person name="Castanera R."/>
            <person name="Culley D.E."/>
            <person name="Daum C."/>
            <person name="Ezra D."/>
            <person name="Gonzalez J.B."/>
            <person name="Henrissat B."/>
            <person name="Kuo A."/>
            <person name="Liang C."/>
            <person name="Lipzen A."/>
            <person name="Lutzoni F."/>
            <person name="Magnuson J."/>
            <person name="Mondo S."/>
            <person name="Nolan M."/>
            <person name="Ohm R."/>
            <person name="Pangilinan J."/>
            <person name="Park H.-J."/>
            <person name="Ramirez L."/>
            <person name="Alfaro M."/>
            <person name="Sun H."/>
            <person name="Tritt A."/>
            <person name="Yoshinaga Y."/>
            <person name="Zwiers L.-H."/>
            <person name="Turgeon B.G."/>
            <person name="Goodwin S.B."/>
            <person name="Spatafora J.W."/>
            <person name="Crous P.W."/>
            <person name="Grigoriev I.V."/>
        </authorList>
    </citation>
    <scope>NUCLEOTIDE SEQUENCE</scope>
    <source>
        <strain evidence="2 4">CBS 781.70</strain>
    </source>
</reference>
<evidence type="ECO:0000313" key="3">
    <source>
        <dbReference type="Proteomes" id="UP000504638"/>
    </source>
</evidence>
<dbReference type="GeneID" id="54422394"/>
<dbReference type="OrthoDB" id="5086080at2759"/>
<dbReference type="EMBL" id="ML975155">
    <property type="protein sequence ID" value="KAF1813391.1"/>
    <property type="molecule type" value="Genomic_DNA"/>
</dbReference>
<dbReference type="Proteomes" id="UP000504638">
    <property type="component" value="Unplaced"/>
</dbReference>
<organism evidence="2">
    <name type="scientific">Eremomyces bilateralis CBS 781.70</name>
    <dbReference type="NCBI Taxonomy" id="1392243"/>
    <lineage>
        <taxon>Eukaryota</taxon>
        <taxon>Fungi</taxon>
        <taxon>Dikarya</taxon>
        <taxon>Ascomycota</taxon>
        <taxon>Pezizomycotina</taxon>
        <taxon>Dothideomycetes</taxon>
        <taxon>Dothideomycetes incertae sedis</taxon>
        <taxon>Eremomycetales</taxon>
        <taxon>Eremomycetaceae</taxon>
        <taxon>Eremomyces</taxon>
    </lineage>
</organism>
<dbReference type="CDD" id="cd14688">
    <property type="entry name" value="bZIP_YAP"/>
    <property type="match status" value="1"/>
</dbReference>
<reference evidence="4" key="2">
    <citation type="submission" date="2020-04" db="EMBL/GenBank/DDBJ databases">
        <authorList>
            <consortium name="NCBI Genome Project"/>
        </authorList>
    </citation>
    <scope>NUCLEOTIDE SEQUENCE</scope>
    <source>
        <strain evidence="4">CBS 781.70</strain>
    </source>
</reference>
<dbReference type="PANTHER" id="PTHR37012:SF7">
    <property type="entry name" value="B-ZIP TRANSCRIPTION FACTOR (EUROFUNG)-RELATED"/>
    <property type="match status" value="1"/>
</dbReference>
<feature type="region of interest" description="Disordered" evidence="1">
    <location>
        <begin position="1"/>
        <end position="49"/>
    </location>
</feature>
<feature type="compositionally biased region" description="Polar residues" evidence="1">
    <location>
        <begin position="150"/>
        <end position="169"/>
    </location>
</feature>
<name>A0A6G1G616_9PEZI</name>
<dbReference type="PANTHER" id="PTHR37012">
    <property type="entry name" value="B-ZIP TRANSCRIPTION FACTOR (EUROFUNG)-RELATED"/>
    <property type="match status" value="1"/>
</dbReference>
<sequence length="582" mass="64918">MASAGGPPGELEDAPQTATTRSKLTTAQRRERKRKLDREAQRAVREKTKNHIAYLEGLVKALQNPEGNDGRMQELVAQIENGHEEAKVLKEALGSIGKIVNGIAKNGNDEDHMSIVKSEDRGPPGSGDMPGQSAVASSSTSPPESNSTSIRSMSGDQQAGNLPSRTNPFASGAAQAEASNPIIDEPLYGVIDAEPYIQDHRSTGGNSVPTAAGAAFANATPTVPPYPLVNPALIEQGRSIKSLDGTVNRQSSDDFNNSERYWSSYSIPPLTNETTSLVELKQVIKDTVNMVMMSPGLQSKFWYLGGMILQHLLNRPDAPLTPRHMDEDIAIRACLHGWQAVEQQYVLDGCWQWLKVLDTHMYSHLGFPERMAILRIKRTKFLAQVKQDMTYELKLPAFMKPRPAQENVQHDALVEYFVWPGMREHILFSPTKYATDAFMEPFRQNLHFLWPHEPQDIYQRDHATGLYNFSDLWTSHMAHIGCWRINSDFFEVYPHLRPDIPCSTESPVNSRALVKKTFNDVARRICTSETTNRADGAGRGSVSLFGEQDEEEQKQNENEQFCSPHTMATVPVDTLLSFTTRN</sequence>
<evidence type="ECO:0000313" key="2">
    <source>
        <dbReference type="EMBL" id="KAF1813391.1"/>
    </source>
</evidence>
<dbReference type="RefSeq" id="XP_033535022.1">
    <property type="nucleotide sequence ID" value="XM_033681824.1"/>
</dbReference>
<accession>A0A6G1G616</accession>
<gene>
    <name evidence="2 4" type="ORF">P152DRAFT_481484</name>
</gene>
<evidence type="ECO:0000256" key="1">
    <source>
        <dbReference type="SAM" id="MobiDB-lite"/>
    </source>
</evidence>
<proteinExistence type="predicted"/>
<feature type="compositionally biased region" description="Polar residues" evidence="1">
    <location>
        <begin position="16"/>
        <end position="27"/>
    </location>
</feature>
<reference evidence="4" key="3">
    <citation type="submission" date="2025-04" db="UniProtKB">
        <authorList>
            <consortium name="RefSeq"/>
        </authorList>
    </citation>
    <scope>IDENTIFICATION</scope>
    <source>
        <strain evidence="4">CBS 781.70</strain>
    </source>
</reference>
<feature type="compositionally biased region" description="Low complexity" evidence="1">
    <location>
        <begin position="133"/>
        <end position="149"/>
    </location>
</feature>
<dbReference type="AlphaFoldDB" id="A0A6G1G616"/>
<keyword evidence="3" id="KW-1185">Reference proteome</keyword>
<feature type="compositionally biased region" description="Basic and acidic residues" evidence="1">
    <location>
        <begin position="34"/>
        <end position="49"/>
    </location>
</feature>
<feature type="region of interest" description="Disordered" evidence="1">
    <location>
        <begin position="103"/>
        <end position="178"/>
    </location>
</feature>
<protein>
    <recommendedName>
        <fullName evidence="5">BZIP domain-containing protein</fullName>
    </recommendedName>
</protein>
<feature type="compositionally biased region" description="Basic and acidic residues" evidence="1">
    <location>
        <begin position="107"/>
        <end position="122"/>
    </location>
</feature>
<evidence type="ECO:0008006" key="5">
    <source>
        <dbReference type="Google" id="ProtNLM"/>
    </source>
</evidence>
<dbReference type="Pfam" id="PF11905">
    <property type="entry name" value="DUF3425"/>
    <property type="match status" value="1"/>
</dbReference>
<dbReference type="InterPro" id="IPR021833">
    <property type="entry name" value="DUF3425"/>
</dbReference>